<dbReference type="CDD" id="cd02584">
    <property type="entry name" value="RNAP_II_Rpb1_C"/>
    <property type="match status" value="1"/>
</dbReference>
<dbReference type="GO" id="GO:0003899">
    <property type="term" value="F:DNA-directed RNA polymerase activity"/>
    <property type="evidence" value="ECO:0007669"/>
    <property type="project" value="UniProtKB-EC"/>
</dbReference>
<keyword evidence="6" id="KW-0158">Chromosome</keyword>
<dbReference type="GO" id="GO:0005665">
    <property type="term" value="C:RNA polymerase II, core complex"/>
    <property type="evidence" value="ECO:0007669"/>
    <property type="project" value="TreeGrafter"/>
</dbReference>
<dbReference type="Gene3D" id="3.30.1360.140">
    <property type="match status" value="2"/>
</dbReference>
<dbReference type="GO" id="GO:0005737">
    <property type="term" value="C:cytoplasm"/>
    <property type="evidence" value="ECO:0007669"/>
    <property type="project" value="UniProtKB-SubCell"/>
</dbReference>
<comment type="cofactor">
    <cofactor evidence="1">
        <name>Mg(2+)</name>
        <dbReference type="ChEBI" id="CHEBI:18420"/>
    </cofactor>
</comment>
<keyword evidence="11" id="KW-0597">Phosphoprotein</keyword>
<keyword evidence="23" id="KW-0539">Nucleus</keyword>
<feature type="compositionally biased region" description="Low complexity" evidence="25">
    <location>
        <begin position="1431"/>
        <end position="1448"/>
    </location>
</feature>
<dbReference type="InterPro" id="IPR007080">
    <property type="entry name" value="RNA_pol_Rpb1_1"/>
</dbReference>
<keyword evidence="15" id="KW-0677">Repeat</keyword>
<keyword evidence="12 24" id="KW-0808">Transferase</keyword>
<dbReference type="Gene3D" id="1.10.132.30">
    <property type="match status" value="1"/>
</dbReference>
<protein>
    <recommendedName>
        <fullName evidence="24">DNA-directed RNA polymerase subunit</fullName>
        <ecNumber evidence="24">2.7.7.6</ecNumber>
    </recommendedName>
</protein>
<evidence type="ECO:0000256" key="13">
    <source>
        <dbReference type="ARBA" id="ARBA00022695"/>
    </source>
</evidence>
<evidence type="ECO:0000256" key="22">
    <source>
        <dbReference type="ARBA" id="ARBA00023163"/>
    </source>
</evidence>
<keyword evidence="10" id="KW-1017">Isopeptide bond</keyword>
<dbReference type="Pfam" id="PF04997">
    <property type="entry name" value="RNA_pol_Rpb1_1"/>
    <property type="match status" value="1"/>
</dbReference>
<dbReference type="Pfam" id="PF04983">
    <property type="entry name" value="RNA_pol_Rpb1_3"/>
    <property type="match status" value="1"/>
</dbReference>
<dbReference type="Pfam" id="PF04990">
    <property type="entry name" value="RNA_pol_Rpb1_7"/>
    <property type="match status" value="2"/>
</dbReference>
<organism evidence="27 28">
    <name type="scientific">Schistosoma mattheei</name>
    <dbReference type="NCBI Taxonomy" id="31246"/>
    <lineage>
        <taxon>Eukaryota</taxon>
        <taxon>Metazoa</taxon>
        <taxon>Spiralia</taxon>
        <taxon>Lophotrochozoa</taxon>
        <taxon>Platyhelminthes</taxon>
        <taxon>Trematoda</taxon>
        <taxon>Digenea</taxon>
        <taxon>Strigeidida</taxon>
        <taxon>Schistosomatoidea</taxon>
        <taxon>Schistosomatidae</taxon>
        <taxon>Schistosoma</taxon>
    </lineage>
</organism>
<evidence type="ECO:0000256" key="1">
    <source>
        <dbReference type="ARBA" id="ARBA00001946"/>
    </source>
</evidence>
<dbReference type="InterPro" id="IPR038120">
    <property type="entry name" value="Rpb1_funnel_sf"/>
</dbReference>
<dbReference type="Proteomes" id="UP000050791">
    <property type="component" value="Unassembled WGS sequence"/>
</dbReference>
<keyword evidence="21" id="KW-0238">DNA-binding</keyword>
<comment type="catalytic activity">
    <reaction evidence="24">
        <text>RNA(n) + a ribonucleoside 5'-triphosphate = RNA(n+1) + diphosphate</text>
        <dbReference type="Rhea" id="RHEA:21248"/>
        <dbReference type="Rhea" id="RHEA-COMP:14527"/>
        <dbReference type="Rhea" id="RHEA-COMP:17342"/>
        <dbReference type="ChEBI" id="CHEBI:33019"/>
        <dbReference type="ChEBI" id="CHEBI:61557"/>
        <dbReference type="ChEBI" id="CHEBI:140395"/>
        <dbReference type="EC" id="2.7.7.6"/>
    </reaction>
</comment>
<dbReference type="Gene3D" id="6.20.50.80">
    <property type="match status" value="1"/>
</dbReference>
<feature type="compositionally biased region" description="Polar residues" evidence="25">
    <location>
        <begin position="1592"/>
        <end position="1607"/>
    </location>
</feature>
<dbReference type="PANTHER" id="PTHR19376:SF37">
    <property type="entry name" value="DNA-DIRECTED RNA POLYMERASE II SUBUNIT RPB1"/>
    <property type="match status" value="1"/>
</dbReference>
<dbReference type="EC" id="2.7.7.6" evidence="24"/>
<dbReference type="GO" id="GO:0016787">
    <property type="term" value="F:hydrolase activity"/>
    <property type="evidence" value="ECO:0007669"/>
    <property type="project" value="UniProtKB-KW"/>
</dbReference>
<feature type="region of interest" description="Disordered" evidence="25">
    <location>
        <begin position="1501"/>
        <end position="1732"/>
    </location>
</feature>
<feature type="region of interest" description="Disordered" evidence="25">
    <location>
        <begin position="1425"/>
        <end position="1449"/>
    </location>
</feature>
<name>A0AA85BUN5_9TREM</name>
<dbReference type="WBParaSite" id="SMTH1_82760.1">
    <property type="protein sequence ID" value="SMTH1_82760.1"/>
    <property type="gene ID" value="SMTH1_82760"/>
</dbReference>
<dbReference type="SUPFAM" id="SSF64484">
    <property type="entry name" value="beta and beta-prime subunits of DNA dependent RNA-polymerase"/>
    <property type="match status" value="1"/>
</dbReference>
<sequence>MPPIVGGAPPLREVRALQFGILSPDEIKELSVTADGGIKYAETMEGGKPKLGGLMDPRQGCVDRSSICQTCSGSVSSCPGHFGHVELAKPVFHIGFLKKTMKVLRCVCFYCSKILVDVQSSRIQEILRKTKGDNRRRMSFMYEECKTRSECISNDDQVQSENDVSLSSKVKRSGCGRYQPRFRRNGLELTAEWKKVNEESQERKINLTAERVLEVFKRMSDEDCLSLGFDPRYARPDWMIATVLPVPPLCVRPAVVMYGATRNQDDLTHKLADIIKANNQLRRDEQNGAAAHIIAEDIKMLQFHVTTMVDNEVPGLPKAIQKSGRPLKSIKQRLKGKAGRIRGNLMGKRVDFSARTVITADPNLNLDQVGVPRTIAQNLTYPEVVTQFNIDHLQKLVQNGTLYPGAKFIVRENGDRIDLRYHPKVSDLTLQVGYIVERHMLNDDFVIFNRQPTLHKMSMMCHRVKVLPWSTFRLNLSVTSPYNADFDGDEMNLHLPQSVETKAEISQLARVSRLVITPQANKPVMGIVQDTLTAVNKMTQRDVFLNRSEMMNLLMYLPTWNGRMPKPAIYKPQRLWTGKQLFSLVIPGRVNCIRTHSTHPEEEDIGPYKWISPGDTKVIVDDGDLISGILCKKTLGSGAGSLIHIVALEHHHDQVNMFFNNIQTVVNNWLLIEGHTIGIADTLYDQATRRQISGTITKAKDAVFEIIDQAHNYDLQPTPGNTLRQTFENSVNKILNDARDKTGSCAQRSLSKYNNFNIMVVAGSKGSRINISQVIACVGQQNVEGKRIPFGFRHRTLPHFIQDDYGPESRGFVENSYLAGLTPTEFFFHAMGGREGLIDTAVKTAETGYIQRRLIKAMESVMIKYDGTVRNQINQLIQLRYGEDGLDATHVEFQRLPTFKPSNAVFEHGFRFDIGNERVLRRCMPEDVVRSLATDSQTQSELESEWLQLCSDREILRSVIKKTDDSVVLPCNINRLVMNAQKIFEIDPLSKTNIHPRQVVEMVRETSARDAERTKDVVARLEHTTLRKLVNSTYIYYDPDPQNTVVEEDREWVSTYYELPDFDVSAISSWMLRIEFTRKDDNLKLVMRIRIMNSDLEKDFKDADTTSDKMEDDTFLRFIEANLLTDITLQGIPQITKVYMHLPKTQDKKRVVIKDDGSFDTVAEWMLETDGTCLMRVLAERDVDPVRTVSNDIVEIFEALGIEAVRKAIECEMHHVISFDGSYVNYRHLALLCDIMTVKGHLMAITRHGLNRLDTGALARCSFEETVDILMEAAIHSECDPMAGVSETIMLGQLARIGTGSFDLLLDSAKCQEAQPIPLGGVLGMGLFNAPGFEGLAALASPGLGLTMNADGIPVLGDSGYHTPWDNAHSPVGSVDSPSYRGGLGGATAPHNAMFSRPCLDSPRTPEAFSPAAYVGFSSPMSFMGTPQTELGSPGSSPGHSGSLSSGSFGYGGPGSLRADIFSPIHKPSYAGTGSSSSFSASGDSNSPTFSLQQSYEPMSVGYTQRSPHHPSFSGYGMISSGSLGPSSDSPDSINYSYSPNSPMPTGGGSSMSRDFSGWGVLPGSETPGVSPSSPSPGMSASSLSGSRPSFYPNSQPASPLSFNASPSAPRYSPPTLAGSSSVESYSPQMTTPSSPGGAPSGTLGGPSNSPLSYPTTPNYPMSHGLSTGTGLGSSSLLGYSGTGFSGSTLGTSAYSPSTFHTPSSHYFMTTPRPGSPSPSPREYYPTPDTRR</sequence>
<feature type="compositionally biased region" description="Low complexity" evidence="25">
    <location>
        <begin position="1473"/>
        <end position="1487"/>
    </location>
</feature>
<evidence type="ECO:0000256" key="7">
    <source>
        <dbReference type="ARBA" id="ARBA00022478"/>
    </source>
</evidence>
<comment type="similarity">
    <text evidence="5 24">Belongs to the RNA polymerase beta' chain family.</text>
</comment>
<dbReference type="Gene3D" id="4.10.860.120">
    <property type="entry name" value="RNA polymerase II, clamp domain"/>
    <property type="match status" value="2"/>
</dbReference>
<comment type="function">
    <text evidence="24">DNA-dependent RNA polymerase catalyzes the transcription of DNA into RNA using the four ribonucleoside triphosphates as substrates.</text>
</comment>
<feature type="compositionally biased region" description="Low complexity" evidence="25">
    <location>
        <begin position="1663"/>
        <end position="1680"/>
    </location>
</feature>
<dbReference type="GO" id="GO:0003677">
    <property type="term" value="F:DNA binding"/>
    <property type="evidence" value="ECO:0007669"/>
    <property type="project" value="UniProtKB-KW"/>
</dbReference>
<dbReference type="InterPro" id="IPR042102">
    <property type="entry name" value="RNA_pol_Rpb1_3_sf"/>
</dbReference>
<keyword evidence="20" id="KW-0007">Acetylation</keyword>
<dbReference type="PANTHER" id="PTHR19376">
    <property type="entry name" value="DNA-DIRECTED RNA POLYMERASE"/>
    <property type="match status" value="1"/>
</dbReference>
<keyword evidence="18" id="KW-0460">Magnesium</keyword>
<keyword evidence="8" id="KW-0488">Methylation</keyword>
<evidence type="ECO:0000256" key="20">
    <source>
        <dbReference type="ARBA" id="ARBA00022990"/>
    </source>
</evidence>
<evidence type="ECO:0000256" key="19">
    <source>
        <dbReference type="ARBA" id="ARBA00022843"/>
    </source>
</evidence>
<dbReference type="Gene3D" id="1.10.150.390">
    <property type="match status" value="1"/>
</dbReference>
<dbReference type="FunFam" id="4.10.860.120:FF:000005">
    <property type="entry name" value="DNA-directed RNA polymerase subunit"/>
    <property type="match status" value="1"/>
</dbReference>
<evidence type="ECO:0000256" key="4">
    <source>
        <dbReference type="ARBA" id="ARBA00004496"/>
    </source>
</evidence>
<feature type="compositionally biased region" description="Polar residues" evidence="25">
    <location>
        <begin position="1646"/>
        <end position="1660"/>
    </location>
</feature>
<dbReference type="GO" id="GO:0046872">
    <property type="term" value="F:metal ion binding"/>
    <property type="evidence" value="ECO:0007669"/>
    <property type="project" value="UniProtKB-KW"/>
</dbReference>
<feature type="compositionally biased region" description="Low complexity" evidence="25">
    <location>
        <begin position="1721"/>
        <end position="1732"/>
    </location>
</feature>
<dbReference type="FunFam" id="1.10.132.30:FF:000001">
    <property type="entry name" value="DNA-directed RNA polymerase subunit"/>
    <property type="match status" value="1"/>
</dbReference>
<dbReference type="SMART" id="SM00663">
    <property type="entry name" value="RPOLA_N"/>
    <property type="match status" value="1"/>
</dbReference>
<accession>A0AA85BUN5</accession>
<dbReference type="FunFam" id="4.10.860.120:FF:000002">
    <property type="entry name" value="DNA-directed RNA polymerase subunit"/>
    <property type="match status" value="1"/>
</dbReference>
<keyword evidence="16" id="KW-0378">Hydrolase</keyword>
<evidence type="ECO:0000256" key="2">
    <source>
        <dbReference type="ARBA" id="ARBA00004123"/>
    </source>
</evidence>
<dbReference type="InterPro" id="IPR044893">
    <property type="entry name" value="RNA_pol_Rpb1_clamp_domain"/>
</dbReference>
<feature type="compositionally biased region" description="Polar residues" evidence="25">
    <location>
        <begin position="1618"/>
        <end position="1635"/>
    </location>
</feature>
<evidence type="ECO:0000256" key="18">
    <source>
        <dbReference type="ARBA" id="ARBA00022842"/>
    </source>
</evidence>
<keyword evidence="22 24" id="KW-0804">Transcription</keyword>
<evidence type="ECO:0000256" key="25">
    <source>
        <dbReference type="SAM" id="MobiDB-lite"/>
    </source>
</evidence>
<dbReference type="InterPro" id="IPR006592">
    <property type="entry name" value="RNA_pol_N"/>
</dbReference>
<dbReference type="Gene3D" id="3.30.1490.180">
    <property type="entry name" value="RNA polymerase ii"/>
    <property type="match status" value="1"/>
</dbReference>
<evidence type="ECO:0000256" key="17">
    <source>
        <dbReference type="ARBA" id="ARBA00022833"/>
    </source>
</evidence>
<evidence type="ECO:0000256" key="16">
    <source>
        <dbReference type="ARBA" id="ARBA00022801"/>
    </source>
</evidence>
<dbReference type="Gene3D" id="6.10.250.2940">
    <property type="match status" value="1"/>
</dbReference>
<evidence type="ECO:0000256" key="10">
    <source>
        <dbReference type="ARBA" id="ARBA00022499"/>
    </source>
</evidence>
<keyword evidence="17" id="KW-0862">Zinc</keyword>
<dbReference type="Pfam" id="PF05000">
    <property type="entry name" value="RNA_pol_Rpb1_4"/>
    <property type="match status" value="1"/>
</dbReference>
<keyword evidence="13 24" id="KW-0548">Nucleotidyltransferase</keyword>
<keyword evidence="7 24" id="KW-0240">DNA-directed RNA polymerase</keyword>
<dbReference type="GO" id="GO:0006351">
    <property type="term" value="P:DNA-templated transcription"/>
    <property type="evidence" value="ECO:0007669"/>
    <property type="project" value="InterPro"/>
</dbReference>
<evidence type="ECO:0000256" key="12">
    <source>
        <dbReference type="ARBA" id="ARBA00022679"/>
    </source>
</evidence>
<evidence type="ECO:0000256" key="11">
    <source>
        <dbReference type="ARBA" id="ARBA00022553"/>
    </source>
</evidence>
<proteinExistence type="inferred from homology"/>
<dbReference type="InterPro" id="IPR007073">
    <property type="entry name" value="RNA_pol_Rpb1_7"/>
</dbReference>
<evidence type="ECO:0000256" key="8">
    <source>
        <dbReference type="ARBA" id="ARBA00022481"/>
    </source>
</evidence>
<dbReference type="Pfam" id="PF00623">
    <property type="entry name" value="RNA_pol_Rpb1_2"/>
    <property type="match status" value="1"/>
</dbReference>
<evidence type="ECO:0000256" key="9">
    <source>
        <dbReference type="ARBA" id="ARBA00022490"/>
    </source>
</evidence>
<evidence type="ECO:0000256" key="24">
    <source>
        <dbReference type="RuleBase" id="RU004279"/>
    </source>
</evidence>
<dbReference type="FunFam" id="1.10.274.100:FF:000001">
    <property type="entry name" value="DNA-directed RNA polymerase subunit"/>
    <property type="match status" value="1"/>
</dbReference>
<dbReference type="GO" id="GO:0005694">
    <property type="term" value="C:chromosome"/>
    <property type="evidence" value="ECO:0007669"/>
    <property type="project" value="UniProtKB-SubCell"/>
</dbReference>
<dbReference type="InterPro" id="IPR007066">
    <property type="entry name" value="RNA_pol_Rpb1_3"/>
</dbReference>
<evidence type="ECO:0000256" key="21">
    <source>
        <dbReference type="ARBA" id="ARBA00023125"/>
    </source>
</evidence>
<dbReference type="FunFam" id="1.10.150.390:FF:000001">
    <property type="entry name" value="DNA-directed RNA polymerase subunit"/>
    <property type="match status" value="1"/>
</dbReference>
<dbReference type="InterPro" id="IPR007075">
    <property type="entry name" value="RNA_pol_Rpb1_6"/>
</dbReference>
<dbReference type="CDD" id="cd02733">
    <property type="entry name" value="RNAP_II_RPB1_N"/>
    <property type="match status" value="1"/>
</dbReference>
<feature type="region of interest" description="Disordered" evidence="25">
    <location>
        <begin position="1473"/>
        <end position="1492"/>
    </location>
</feature>
<dbReference type="InterPro" id="IPR038593">
    <property type="entry name" value="RNA_pol_Rpb1_7_sf"/>
</dbReference>
<feature type="compositionally biased region" description="Polar residues" evidence="25">
    <location>
        <begin position="1694"/>
        <end position="1708"/>
    </location>
</feature>
<evidence type="ECO:0000256" key="3">
    <source>
        <dbReference type="ARBA" id="ARBA00004286"/>
    </source>
</evidence>
<evidence type="ECO:0000313" key="28">
    <source>
        <dbReference type="WBParaSite" id="SMTH1_82760.1"/>
    </source>
</evidence>
<keyword evidence="14" id="KW-0479">Metal-binding</keyword>
<dbReference type="Pfam" id="PF04992">
    <property type="entry name" value="RNA_pol_Rpb1_6"/>
    <property type="match status" value="1"/>
</dbReference>
<feature type="compositionally biased region" description="Low complexity" evidence="25">
    <location>
        <begin position="1520"/>
        <end position="1545"/>
    </location>
</feature>
<dbReference type="NCBIfam" id="NF006336">
    <property type="entry name" value="PRK08566.1"/>
    <property type="match status" value="1"/>
</dbReference>
<dbReference type="Gene3D" id="2.40.40.20">
    <property type="match status" value="1"/>
</dbReference>
<keyword evidence="19" id="KW-0832">Ubl conjugation</keyword>
<feature type="domain" description="RNA polymerase N-terminal" evidence="26">
    <location>
        <begin position="237"/>
        <end position="539"/>
    </location>
</feature>
<evidence type="ECO:0000256" key="14">
    <source>
        <dbReference type="ARBA" id="ARBA00022723"/>
    </source>
</evidence>
<comment type="subcellular location">
    <subcellularLocation>
        <location evidence="3">Chromosome</location>
    </subcellularLocation>
    <subcellularLocation>
        <location evidence="4">Cytoplasm</location>
    </subcellularLocation>
    <subcellularLocation>
        <location evidence="2">Nucleus</location>
    </subcellularLocation>
</comment>
<evidence type="ECO:0000256" key="23">
    <source>
        <dbReference type="ARBA" id="ARBA00023242"/>
    </source>
</evidence>
<dbReference type="Gene3D" id="1.10.274.100">
    <property type="entry name" value="RNA polymerase Rpb1, domain 3"/>
    <property type="match status" value="1"/>
</dbReference>
<dbReference type="Pfam" id="PF04998">
    <property type="entry name" value="RNA_pol_Rpb1_5"/>
    <property type="match status" value="1"/>
</dbReference>
<evidence type="ECO:0000256" key="15">
    <source>
        <dbReference type="ARBA" id="ARBA00022737"/>
    </source>
</evidence>
<dbReference type="InterPro" id="IPR000722">
    <property type="entry name" value="RNA_pol_asu"/>
</dbReference>
<reference evidence="28" key="1">
    <citation type="submission" date="2023-11" db="UniProtKB">
        <authorList>
            <consortium name="WormBaseParasite"/>
        </authorList>
    </citation>
    <scope>IDENTIFICATION</scope>
</reference>
<feature type="compositionally biased region" description="Low complexity" evidence="25">
    <location>
        <begin position="1563"/>
        <end position="1590"/>
    </location>
</feature>
<dbReference type="InterPro" id="IPR007083">
    <property type="entry name" value="RNA_pol_Rpb1_4"/>
</dbReference>
<evidence type="ECO:0000256" key="6">
    <source>
        <dbReference type="ARBA" id="ARBA00022454"/>
    </source>
</evidence>
<dbReference type="FunFam" id="2.40.40.20:FF:000019">
    <property type="entry name" value="DNA-directed RNA polymerase II subunit RPB1"/>
    <property type="match status" value="1"/>
</dbReference>
<evidence type="ECO:0000259" key="26">
    <source>
        <dbReference type="SMART" id="SM00663"/>
    </source>
</evidence>
<keyword evidence="9" id="KW-0963">Cytoplasm</keyword>
<evidence type="ECO:0000256" key="5">
    <source>
        <dbReference type="ARBA" id="ARBA00006460"/>
    </source>
</evidence>
<evidence type="ECO:0000313" key="27">
    <source>
        <dbReference type="Proteomes" id="UP000050791"/>
    </source>
</evidence>
<dbReference type="InterPro" id="IPR007081">
    <property type="entry name" value="RNA_pol_Rpb1_5"/>
</dbReference>
<dbReference type="InterPro" id="IPR045867">
    <property type="entry name" value="DNA-dir_RpoC_beta_prime"/>
</dbReference>